<sequence>MYSIPPGNRKRTDALGIGPAHSGTPSGFNFSWIGGILTVKFQELIGLAVFDVEKGKAIGKINDVHISEDWKIQAMELEGKGLFSSSAKSVSWEDILAYGEDAVMIRNQQAVRKTEADDIQFTYLLGKNKLKDLSVLTEDGVLLGKVSDVYFDQEMGNTILGLEISDGFVSDLMEGRKWLPLAQDMSIGKNAIMVPSRSEERLEKTIHSVNG</sequence>
<reference evidence="2 3" key="1">
    <citation type="submission" date="2021-03" db="EMBL/GenBank/DDBJ databases">
        <title>Antimicrobial resistance genes in bacteria isolated from Japanese honey, and their potential for conferring macrolide and lincosamide resistance in the American foulbrood pathogen Paenibacillus larvae.</title>
        <authorList>
            <person name="Okamoto M."/>
            <person name="Kumagai M."/>
            <person name="Kanamori H."/>
            <person name="Takamatsu D."/>
        </authorList>
    </citation>
    <scope>NUCLEOTIDE SEQUENCE [LARGE SCALE GENOMIC DNA]</scope>
    <source>
        <strain evidence="2 3">J34TS1</strain>
    </source>
</reference>
<evidence type="ECO:0000313" key="3">
    <source>
        <dbReference type="Proteomes" id="UP000682811"/>
    </source>
</evidence>
<feature type="domain" description="PRC-barrel" evidence="1">
    <location>
        <begin position="128"/>
        <end position="200"/>
    </location>
</feature>
<dbReference type="Pfam" id="PF05239">
    <property type="entry name" value="PRC"/>
    <property type="match status" value="2"/>
</dbReference>
<protein>
    <recommendedName>
        <fullName evidence="1">PRC-barrel domain-containing protein</fullName>
    </recommendedName>
</protein>
<gene>
    <name evidence="2" type="ORF">J34TS1_40260</name>
</gene>
<dbReference type="Proteomes" id="UP000682811">
    <property type="component" value="Unassembled WGS sequence"/>
</dbReference>
<keyword evidence="3" id="KW-1185">Reference proteome</keyword>
<accession>A0A919YEN0</accession>
<dbReference type="SUPFAM" id="SSF50346">
    <property type="entry name" value="PRC-barrel domain"/>
    <property type="match status" value="2"/>
</dbReference>
<evidence type="ECO:0000259" key="1">
    <source>
        <dbReference type="Pfam" id="PF05239"/>
    </source>
</evidence>
<proteinExistence type="predicted"/>
<dbReference type="InterPro" id="IPR027275">
    <property type="entry name" value="PRC-brl_dom"/>
</dbReference>
<dbReference type="AlphaFoldDB" id="A0A919YEN0"/>
<comment type="caution">
    <text evidence="2">The sequence shown here is derived from an EMBL/GenBank/DDBJ whole genome shotgun (WGS) entry which is preliminary data.</text>
</comment>
<organism evidence="2 3">
    <name type="scientific">Paenibacillus azoreducens</name>
    <dbReference type="NCBI Taxonomy" id="116718"/>
    <lineage>
        <taxon>Bacteria</taxon>
        <taxon>Bacillati</taxon>
        <taxon>Bacillota</taxon>
        <taxon>Bacilli</taxon>
        <taxon>Bacillales</taxon>
        <taxon>Paenibacillaceae</taxon>
        <taxon>Paenibacillus</taxon>
    </lineage>
</organism>
<feature type="domain" description="PRC-barrel" evidence="1">
    <location>
        <begin position="41"/>
        <end position="107"/>
    </location>
</feature>
<dbReference type="InterPro" id="IPR011033">
    <property type="entry name" value="PRC_barrel-like_sf"/>
</dbReference>
<dbReference type="Gene3D" id="2.30.30.240">
    <property type="entry name" value="PRC-barrel domain"/>
    <property type="match status" value="2"/>
</dbReference>
<evidence type="ECO:0000313" key="2">
    <source>
        <dbReference type="EMBL" id="GIO49261.1"/>
    </source>
</evidence>
<name>A0A919YEN0_9BACL</name>
<dbReference type="EMBL" id="BORT01000020">
    <property type="protein sequence ID" value="GIO49261.1"/>
    <property type="molecule type" value="Genomic_DNA"/>
</dbReference>